<evidence type="ECO:0000313" key="4">
    <source>
        <dbReference type="EMBL" id="KAG5313905.1"/>
    </source>
</evidence>
<accession>A0A836EIZ3</accession>
<evidence type="ECO:0000313" key="5">
    <source>
        <dbReference type="Proteomes" id="UP000667349"/>
    </source>
</evidence>
<reference evidence="4" key="1">
    <citation type="submission" date="2020-02" db="EMBL/GenBank/DDBJ databases">
        <title>Relaxed selection underlies rapid genomic changes in the transitions from sociality to social parasitism in ants.</title>
        <authorList>
            <person name="Bi X."/>
        </authorList>
    </citation>
    <scope>NUCLEOTIDE SEQUENCE</scope>
    <source>
        <strain evidence="4">BGI-DK2013a</strain>
        <tissue evidence="4">Whole body</tissue>
    </source>
</reference>
<dbReference type="InterPro" id="IPR024078">
    <property type="entry name" value="LmbE-like_dom_sf"/>
</dbReference>
<feature type="non-terminal residue" evidence="4">
    <location>
        <position position="1"/>
    </location>
</feature>
<gene>
    <name evidence="4" type="primary">Pigl</name>
    <name evidence="4" type="ORF">G6Z75_0005104</name>
</gene>
<dbReference type="PANTHER" id="PTHR12993:SF11">
    <property type="entry name" value="N-ACETYLGLUCOSAMINYL-PHOSPHATIDYLINOSITOL DE-N-ACETYLASE"/>
    <property type="match status" value="1"/>
</dbReference>
<keyword evidence="5" id="KW-1185">Reference proteome</keyword>
<keyword evidence="3" id="KW-1133">Transmembrane helix</keyword>
<dbReference type="PANTHER" id="PTHR12993">
    <property type="entry name" value="N-ACETYLGLUCOSAMINYL-PHOSPHATIDYLINOSITOL DE-N-ACETYLASE-RELATED"/>
    <property type="match status" value="1"/>
</dbReference>
<dbReference type="GO" id="GO:0005783">
    <property type="term" value="C:endoplasmic reticulum"/>
    <property type="evidence" value="ECO:0007669"/>
    <property type="project" value="TreeGrafter"/>
</dbReference>
<keyword evidence="3" id="KW-0472">Membrane</keyword>
<name>A0A836EIZ3_9HYME</name>
<feature type="non-terminal residue" evidence="4">
    <location>
        <position position="312"/>
    </location>
</feature>
<comment type="caution">
    <text evidence="4">The sequence shown here is derived from an EMBL/GenBank/DDBJ whole genome shotgun (WGS) entry which is preliminary data.</text>
</comment>
<dbReference type="SUPFAM" id="SSF102588">
    <property type="entry name" value="LmbE-like"/>
    <property type="match status" value="1"/>
</dbReference>
<dbReference type="EMBL" id="JAANHZ010000232">
    <property type="protein sequence ID" value="KAG5313905.1"/>
    <property type="molecule type" value="Genomic_DNA"/>
</dbReference>
<evidence type="ECO:0000256" key="2">
    <source>
        <dbReference type="ARBA" id="ARBA00012176"/>
    </source>
</evidence>
<dbReference type="AlphaFoldDB" id="A0A836EIZ3"/>
<sequence length="312" mass="36396">MADLEYVRLYFSLQLNEAVCWWCYYIREISWQLLIALLAYLCVCVFLYAILKRVGHTAWQLPGPPGRLLLVTAHPDDEVMFFGPLVYWLTRSKASEIYLLCLSMGGDRRRIDELWECTKVLGIPEANVTIIMSGELPDDQGVQWPTDTVAESILQYIEMYKINAVVTFDKYGVSRHKNHISLYFAIAALCIEKKVPPYCKLYVLESVNIIRKYIQLLDLPVSLLSASYWYLVTYEQKRTIKVNQNCLIIINHPLTQISFLSFFPLQSAMAAHKSQYVWFRKLYMIFSRYTFINTLQEVSALDLELDLQFDED</sequence>
<dbReference type="UniPathway" id="UPA00196"/>
<evidence type="ECO:0000256" key="3">
    <source>
        <dbReference type="SAM" id="Phobius"/>
    </source>
</evidence>
<dbReference type="Proteomes" id="UP000667349">
    <property type="component" value="Unassembled WGS sequence"/>
</dbReference>
<dbReference type="GO" id="GO:0016020">
    <property type="term" value="C:membrane"/>
    <property type="evidence" value="ECO:0007669"/>
    <property type="project" value="GOC"/>
</dbReference>
<dbReference type="EC" id="3.5.1.89" evidence="2"/>
<proteinExistence type="inferred from homology"/>
<feature type="transmembrane region" description="Helical" evidence="3">
    <location>
        <begin position="31"/>
        <end position="51"/>
    </location>
</feature>
<dbReference type="Gene3D" id="3.40.50.10320">
    <property type="entry name" value="LmbE-like"/>
    <property type="match status" value="1"/>
</dbReference>
<evidence type="ECO:0000256" key="1">
    <source>
        <dbReference type="ARBA" id="ARBA00006066"/>
    </source>
</evidence>
<keyword evidence="3" id="KW-0812">Transmembrane</keyword>
<organism evidence="4 5">
    <name type="scientific">Acromyrmex insinuator</name>
    <dbReference type="NCBI Taxonomy" id="230686"/>
    <lineage>
        <taxon>Eukaryota</taxon>
        <taxon>Metazoa</taxon>
        <taxon>Ecdysozoa</taxon>
        <taxon>Arthropoda</taxon>
        <taxon>Hexapoda</taxon>
        <taxon>Insecta</taxon>
        <taxon>Pterygota</taxon>
        <taxon>Neoptera</taxon>
        <taxon>Endopterygota</taxon>
        <taxon>Hymenoptera</taxon>
        <taxon>Apocrita</taxon>
        <taxon>Aculeata</taxon>
        <taxon>Formicoidea</taxon>
        <taxon>Formicidae</taxon>
        <taxon>Myrmicinae</taxon>
        <taxon>Acromyrmex</taxon>
    </lineage>
</organism>
<dbReference type="GO" id="GO:0000225">
    <property type="term" value="F:N-acetylglucosaminylphosphatidylinositol deacetylase activity"/>
    <property type="evidence" value="ECO:0007669"/>
    <property type="project" value="UniProtKB-EC"/>
</dbReference>
<dbReference type="Pfam" id="PF02585">
    <property type="entry name" value="PIG-L"/>
    <property type="match status" value="1"/>
</dbReference>
<dbReference type="GO" id="GO:0006506">
    <property type="term" value="P:GPI anchor biosynthetic process"/>
    <property type="evidence" value="ECO:0007669"/>
    <property type="project" value="UniProtKB-UniPathway"/>
</dbReference>
<comment type="similarity">
    <text evidence="1">Belongs to the PIGL family.</text>
</comment>
<dbReference type="InterPro" id="IPR003737">
    <property type="entry name" value="GlcNAc_PI_deacetylase-related"/>
</dbReference>
<protein>
    <recommendedName>
        <fullName evidence="2">N-acetylglucosaminylphosphatidylinositol deacetylase</fullName>
        <ecNumber evidence="2">3.5.1.89</ecNumber>
    </recommendedName>
</protein>